<keyword evidence="3 5" id="KW-0238">DNA-binding</keyword>
<gene>
    <name evidence="8" type="ORF">M2272_005919</name>
</gene>
<evidence type="ECO:0000256" key="4">
    <source>
        <dbReference type="ARBA" id="ARBA00023172"/>
    </source>
</evidence>
<dbReference type="InterPro" id="IPR013762">
    <property type="entry name" value="Integrase-like_cat_sf"/>
</dbReference>
<dbReference type="InterPro" id="IPR002104">
    <property type="entry name" value="Integrase_catalytic"/>
</dbReference>
<organism evidence="8 9">
    <name type="scientific">Mycolicibacterium frederiksbergense</name>
    <dbReference type="NCBI Taxonomy" id="117567"/>
    <lineage>
        <taxon>Bacteria</taxon>
        <taxon>Bacillati</taxon>
        <taxon>Actinomycetota</taxon>
        <taxon>Actinomycetes</taxon>
        <taxon>Mycobacteriales</taxon>
        <taxon>Mycobacteriaceae</taxon>
        <taxon>Mycolicibacterium</taxon>
    </lineage>
</organism>
<dbReference type="Pfam" id="PF14659">
    <property type="entry name" value="Phage_int_SAM_3"/>
    <property type="match status" value="1"/>
</dbReference>
<dbReference type="SUPFAM" id="SSF56349">
    <property type="entry name" value="DNA breaking-rejoining enzymes"/>
    <property type="match status" value="1"/>
</dbReference>
<evidence type="ECO:0000259" key="6">
    <source>
        <dbReference type="PROSITE" id="PS51898"/>
    </source>
</evidence>
<keyword evidence="9" id="KW-1185">Reference proteome</keyword>
<evidence type="ECO:0000313" key="9">
    <source>
        <dbReference type="Proteomes" id="UP001160130"/>
    </source>
</evidence>
<dbReference type="Gene3D" id="1.10.443.10">
    <property type="entry name" value="Intergrase catalytic core"/>
    <property type="match status" value="1"/>
</dbReference>
<protein>
    <submittedName>
        <fullName evidence="8">Integrase</fullName>
    </submittedName>
</protein>
<comment type="similarity">
    <text evidence="1">Belongs to the 'phage' integrase family.</text>
</comment>
<keyword evidence="4" id="KW-0233">DNA recombination</keyword>
<dbReference type="CDD" id="cd01189">
    <property type="entry name" value="INT_ICEBs1_C_like"/>
    <property type="match status" value="1"/>
</dbReference>
<name>A0ABT6L8H1_9MYCO</name>
<comment type="caution">
    <text evidence="8">The sequence shown here is derived from an EMBL/GenBank/DDBJ whole genome shotgun (WGS) entry which is preliminary data.</text>
</comment>
<evidence type="ECO:0000256" key="2">
    <source>
        <dbReference type="ARBA" id="ARBA00022908"/>
    </source>
</evidence>
<feature type="domain" description="Core-binding (CB)" evidence="7">
    <location>
        <begin position="72"/>
        <end position="165"/>
    </location>
</feature>
<evidence type="ECO:0000259" key="7">
    <source>
        <dbReference type="PROSITE" id="PS51900"/>
    </source>
</evidence>
<dbReference type="PANTHER" id="PTHR30349">
    <property type="entry name" value="PHAGE INTEGRASE-RELATED"/>
    <property type="match status" value="1"/>
</dbReference>
<dbReference type="PROSITE" id="PS51898">
    <property type="entry name" value="TYR_RECOMBINASE"/>
    <property type="match status" value="1"/>
</dbReference>
<sequence>MAFIRPRKRADGSTGHTVLHKVNGQQTSLGTFDDEQEAEDFRDTVNSIGAEKAMLAWGIAPTKQSAMRSSSPTVAQWLQQYIASRTGVTKATIYDYSSYLENDIAPQLGAVPIDLLTPDDVASWVNWMAARPSGKFDEDGEPLTLSGKTIANRHGFFSAALNTAVRQGLIPSNPALGTRIPRTPRAEMVCLDADEVELFAGCFTPYWRPLTRFLVASGARIGEVSALWPSDVNRKASTVHVGKSRKRTYDEARYEIGSTKSKRSDRTISVASAVLDELDYSKKWLFTNTVGNQLDKDSYRNNVWYPAVARAQKAGLAKKPRIHDMRHTCASLMINGGASLMAVQRHLGHESISTTVNLYGHLDRKSADEAAAIIGRALGGI</sequence>
<accession>A0ABT6L8H1</accession>
<evidence type="ECO:0000256" key="5">
    <source>
        <dbReference type="PROSITE-ProRule" id="PRU01248"/>
    </source>
</evidence>
<dbReference type="InterPro" id="IPR010998">
    <property type="entry name" value="Integrase_recombinase_N"/>
</dbReference>
<dbReference type="RefSeq" id="WP_280835797.1">
    <property type="nucleotide sequence ID" value="NZ_JARXVE010000016.1"/>
</dbReference>
<dbReference type="EMBL" id="JARXVE010000016">
    <property type="protein sequence ID" value="MDH6199251.1"/>
    <property type="molecule type" value="Genomic_DNA"/>
</dbReference>
<dbReference type="InterPro" id="IPR044068">
    <property type="entry name" value="CB"/>
</dbReference>
<dbReference type="PANTHER" id="PTHR30349:SF41">
    <property type="entry name" value="INTEGRASE_RECOMBINASE PROTEIN MJ0367-RELATED"/>
    <property type="match status" value="1"/>
</dbReference>
<keyword evidence="2" id="KW-0229">DNA integration</keyword>
<dbReference type="Proteomes" id="UP001160130">
    <property type="component" value="Unassembled WGS sequence"/>
</dbReference>
<evidence type="ECO:0000256" key="1">
    <source>
        <dbReference type="ARBA" id="ARBA00008857"/>
    </source>
</evidence>
<proteinExistence type="inferred from homology"/>
<feature type="domain" description="Tyr recombinase" evidence="6">
    <location>
        <begin position="186"/>
        <end position="372"/>
    </location>
</feature>
<dbReference type="InterPro" id="IPR011010">
    <property type="entry name" value="DNA_brk_join_enz"/>
</dbReference>
<evidence type="ECO:0000313" key="8">
    <source>
        <dbReference type="EMBL" id="MDH6199251.1"/>
    </source>
</evidence>
<reference evidence="8 9" key="1">
    <citation type="submission" date="2023-04" db="EMBL/GenBank/DDBJ databases">
        <title>Forest soil microbial communities from Buena Vista Peninsula, Colon Province, Panama.</title>
        <authorList>
            <person name="Bouskill N."/>
        </authorList>
    </citation>
    <scope>NUCLEOTIDE SEQUENCE [LARGE SCALE GENOMIC DNA]</scope>
    <source>
        <strain evidence="8 9">AC80</strain>
    </source>
</reference>
<dbReference type="PROSITE" id="PS51900">
    <property type="entry name" value="CB"/>
    <property type="match status" value="1"/>
</dbReference>
<dbReference type="InterPro" id="IPR050090">
    <property type="entry name" value="Tyrosine_recombinase_XerCD"/>
</dbReference>
<evidence type="ECO:0000256" key="3">
    <source>
        <dbReference type="ARBA" id="ARBA00023125"/>
    </source>
</evidence>
<dbReference type="Gene3D" id="1.10.150.130">
    <property type="match status" value="1"/>
</dbReference>
<dbReference type="InterPro" id="IPR004107">
    <property type="entry name" value="Integrase_SAM-like_N"/>
</dbReference>
<dbReference type="Pfam" id="PF00589">
    <property type="entry name" value="Phage_integrase"/>
    <property type="match status" value="1"/>
</dbReference>